<dbReference type="PANTHER" id="PTHR43096:SF52">
    <property type="entry name" value="DNAJ HOMOLOG 1, MITOCHONDRIAL-RELATED"/>
    <property type="match status" value="1"/>
</dbReference>
<dbReference type="SMART" id="SM00271">
    <property type="entry name" value="DnaJ"/>
    <property type="match status" value="1"/>
</dbReference>
<dbReference type="GO" id="GO:0042026">
    <property type="term" value="P:protein refolding"/>
    <property type="evidence" value="ECO:0007669"/>
    <property type="project" value="TreeGrafter"/>
</dbReference>
<dbReference type="GO" id="GO:0003677">
    <property type="term" value="F:DNA binding"/>
    <property type="evidence" value="ECO:0007669"/>
    <property type="project" value="UniProtKB-KW"/>
</dbReference>
<name>A0A1M5WQ16_9BACT</name>
<reference evidence="5 6" key="1">
    <citation type="submission" date="2016-11" db="EMBL/GenBank/DDBJ databases">
        <authorList>
            <person name="Jaros S."/>
            <person name="Januszkiewicz K."/>
            <person name="Wedrychowicz H."/>
        </authorList>
    </citation>
    <scope>NUCLEOTIDE SEQUENCE [LARGE SCALE GENOMIC DNA]</scope>
    <source>
        <strain evidence="5 6">DSM 9705</strain>
    </source>
</reference>
<keyword evidence="3" id="KW-0472">Membrane</keyword>
<keyword evidence="3" id="KW-0812">Transmembrane</keyword>
<dbReference type="PANTHER" id="PTHR43096">
    <property type="entry name" value="DNAJ HOMOLOG 1, MITOCHONDRIAL-RELATED"/>
    <property type="match status" value="1"/>
</dbReference>
<dbReference type="AlphaFoldDB" id="A0A1M5WQ16"/>
<dbReference type="PROSITE" id="PS50076">
    <property type="entry name" value="DNAJ_2"/>
    <property type="match status" value="1"/>
</dbReference>
<dbReference type="PRINTS" id="PR00625">
    <property type="entry name" value="JDOMAIN"/>
</dbReference>
<dbReference type="InterPro" id="IPR002939">
    <property type="entry name" value="DnaJ_C"/>
</dbReference>
<dbReference type="GO" id="GO:0005737">
    <property type="term" value="C:cytoplasm"/>
    <property type="evidence" value="ECO:0007669"/>
    <property type="project" value="TreeGrafter"/>
</dbReference>
<evidence type="ECO:0000313" key="5">
    <source>
        <dbReference type="EMBL" id="SHH89113.1"/>
    </source>
</evidence>
<dbReference type="Pfam" id="PF01556">
    <property type="entry name" value="DnaJ_C"/>
    <property type="match status" value="1"/>
</dbReference>
<dbReference type="Pfam" id="PF00226">
    <property type="entry name" value="DnaJ"/>
    <property type="match status" value="1"/>
</dbReference>
<dbReference type="CDD" id="cd06257">
    <property type="entry name" value="DnaJ"/>
    <property type="match status" value="1"/>
</dbReference>
<organism evidence="5 6">
    <name type="scientific">Desulfofustis glycolicus DSM 9705</name>
    <dbReference type="NCBI Taxonomy" id="1121409"/>
    <lineage>
        <taxon>Bacteria</taxon>
        <taxon>Pseudomonadati</taxon>
        <taxon>Thermodesulfobacteriota</taxon>
        <taxon>Desulfobulbia</taxon>
        <taxon>Desulfobulbales</taxon>
        <taxon>Desulfocapsaceae</taxon>
        <taxon>Desulfofustis</taxon>
    </lineage>
</organism>
<keyword evidence="6" id="KW-1185">Reference proteome</keyword>
<sequence length="370" mass="41324">VKFDAYIILSKIATLKQQIKVLLHFVSGTSVLTCPPLVDYHSSGLKVAVAIHALCRGDHTRLAGVGKVTDSSTRVTYNWSLLSRRWSKVITGGTIDSDRSRWLIMKDYYQILGVTEASTEDEIRRRYRKLAMQYHPDRNPDDPQAEEKFKEIAEAYGVLTDPAKRASYNRARATGGPWRQDGATNGFGYSQEDILRDLFRDPRFQQVFQGLMREFQRSGFRSGPQFIRKSFFGGRGGLFFGGLFFLGSLVGPALLRSVGQRLPEKGSLFRSLGNTVGKVLAGVKNRQGQSENQSEASTTDIIYVTPLSTEELRSGKTIQVQTDGPDGREMLKVSIPPDSRAGQRLRLRGKGRPGPAGRGDLYLHLELRNH</sequence>
<feature type="transmembrane region" description="Helical" evidence="3">
    <location>
        <begin position="236"/>
        <end position="255"/>
    </location>
</feature>
<dbReference type="Gene3D" id="2.60.260.20">
    <property type="entry name" value="Urease metallochaperone UreE, N-terminal domain"/>
    <property type="match status" value="1"/>
</dbReference>
<feature type="non-terminal residue" evidence="5">
    <location>
        <position position="1"/>
    </location>
</feature>
<keyword evidence="1" id="KW-0143">Chaperone</keyword>
<evidence type="ECO:0000256" key="3">
    <source>
        <dbReference type="SAM" id="Phobius"/>
    </source>
</evidence>
<accession>A0A1M5WQ16</accession>
<dbReference type="EMBL" id="FQXS01000014">
    <property type="protein sequence ID" value="SHH89113.1"/>
    <property type="molecule type" value="Genomic_DNA"/>
</dbReference>
<protein>
    <submittedName>
        <fullName evidence="5">Curved DNA-binding protein</fullName>
    </submittedName>
</protein>
<dbReference type="InterPro" id="IPR001623">
    <property type="entry name" value="DnaJ_domain"/>
</dbReference>
<dbReference type="Gene3D" id="1.10.287.110">
    <property type="entry name" value="DnaJ domain"/>
    <property type="match status" value="1"/>
</dbReference>
<dbReference type="InterPro" id="IPR008971">
    <property type="entry name" value="HSP40/DnaJ_pept-bd"/>
</dbReference>
<dbReference type="InterPro" id="IPR036869">
    <property type="entry name" value="J_dom_sf"/>
</dbReference>
<feature type="domain" description="J" evidence="4">
    <location>
        <begin position="107"/>
        <end position="172"/>
    </location>
</feature>
<gene>
    <name evidence="5" type="ORF">SAMN02745124_02403</name>
</gene>
<evidence type="ECO:0000259" key="4">
    <source>
        <dbReference type="PROSITE" id="PS50076"/>
    </source>
</evidence>
<evidence type="ECO:0000256" key="2">
    <source>
        <dbReference type="SAM" id="MobiDB-lite"/>
    </source>
</evidence>
<feature type="region of interest" description="Disordered" evidence="2">
    <location>
        <begin position="319"/>
        <end position="360"/>
    </location>
</feature>
<proteinExistence type="predicted"/>
<evidence type="ECO:0000256" key="1">
    <source>
        <dbReference type="ARBA" id="ARBA00023186"/>
    </source>
</evidence>
<keyword evidence="3" id="KW-1133">Transmembrane helix</keyword>
<dbReference type="SUPFAM" id="SSF49493">
    <property type="entry name" value="HSP40/DnaJ peptide-binding domain"/>
    <property type="match status" value="1"/>
</dbReference>
<keyword evidence="5" id="KW-0238">DNA-binding</keyword>
<dbReference type="Proteomes" id="UP000184139">
    <property type="component" value="Unassembled WGS sequence"/>
</dbReference>
<dbReference type="GO" id="GO:0051082">
    <property type="term" value="F:unfolded protein binding"/>
    <property type="evidence" value="ECO:0007669"/>
    <property type="project" value="InterPro"/>
</dbReference>
<dbReference type="SUPFAM" id="SSF46565">
    <property type="entry name" value="Chaperone J-domain"/>
    <property type="match status" value="1"/>
</dbReference>
<dbReference type="STRING" id="1121409.SAMN02745124_02403"/>
<evidence type="ECO:0000313" key="6">
    <source>
        <dbReference type="Proteomes" id="UP000184139"/>
    </source>
</evidence>